<dbReference type="Proteomes" id="UP001488838">
    <property type="component" value="Unassembled WGS sequence"/>
</dbReference>
<accession>A0AAW0HRJ9</accession>
<protein>
    <submittedName>
        <fullName evidence="1">Uncharacterized protein</fullName>
    </submittedName>
</protein>
<organism evidence="1 2">
    <name type="scientific">Myodes glareolus</name>
    <name type="common">Bank vole</name>
    <name type="synonym">Clethrionomys glareolus</name>
    <dbReference type="NCBI Taxonomy" id="447135"/>
    <lineage>
        <taxon>Eukaryota</taxon>
        <taxon>Metazoa</taxon>
        <taxon>Chordata</taxon>
        <taxon>Craniata</taxon>
        <taxon>Vertebrata</taxon>
        <taxon>Euteleostomi</taxon>
        <taxon>Mammalia</taxon>
        <taxon>Eutheria</taxon>
        <taxon>Euarchontoglires</taxon>
        <taxon>Glires</taxon>
        <taxon>Rodentia</taxon>
        <taxon>Myomorpha</taxon>
        <taxon>Muroidea</taxon>
        <taxon>Cricetidae</taxon>
        <taxon>Arvicolinae</taxon>
        <taxon>Myodes</taxon>
    </lineage>
</organism>
<reference evidence="1 2" key="1">
    <citation type="journal article" date="2023" name="bioRxiv">
        <title>Conserved and derived expression patterns and positive selection on dental genes reveal complex evolutionary context of ever-growing rodent molars.</title>
        <authorList>
            <person name="Calamari Z.T."/>
            <person name="Song A."/>
            <person name="Cohen E."/>
            <person name="Akter M."/>
            <person name="Roy R.D."/>
            <person name="Hallikas O."/>
            <person name="Christensen M.M."/>
            <person name="Li P."/>
            <person name="Marangoni P."/>
            <person name="Jernvall J."/>
            <person name="Klein O.D."/>
        </authorList>
    </citation>
    <scope>NUCLEOTIDE SEQUENCE [LARGE SCALE GENOMIC DNA]</scope>
    <source>
        <strain evidence="1">V071</strain>
    </source>
</reference>
<sequence length="164" mass="17980">MYILKSMELTGDPKPDSGDLKEDASLMAGEAILGVGFFLELFLERRGWGLFRSSHFVMSITVLDVAEGLGITGLSSEPHHLAEETQKGKDLSKTTIDASVSNLGPFPCGTMTRYPQRFDLGPSNPTVEEGIVKITIRKPKKVKTETEKMSTCNAPARKHEVLVK</sequence>
<keyword evidence="2" id="KW-1185">Reference proteome</keyword>
<name>A0AAW0HRJ9_MYOGA</name>
<gene>
    <name evidence="1" type="ORF">U0070_000423</name>
</gene>
<dbReference type="EMBL" id="JBBHLL010000364">
    <property type="protein sequence ID" value="KAK7804717.1"/>
    <property type="molecule type" value="Genomic_DNA"/>
</dbReference>
<evidence type="ECO:0000313" key="1">
    <source>
        <dbReference type="EMBL" id="KAK7804717.1"/>
    </source>
</evidence>
<evidence type="ECO:0000313" key="2">
    <source>
        <dbReference type="Proteomes" id="UP001488838"/>
    </source>
</evidence>
<proteinExistence type="predicted"/>
<comment type="caution">
    <text evidence="1">The sequence shown here is derived from an EMBL/GenBank/DDBJ whole genome shotgun (WGS) entry which is preliminary data.</text>
</comment>
<dbReference type="AlphaFoldDB" id="A0AAW0HRJ9"/>